<keyword evidence="14" id="KW-1185">Reference proteome</keyword>
<comment type="subcellular location">
    <subcellularLocation>
        <location evidence="1">Secreted</location>
    </subcellularLocation>
</comment>
<feature type="binding site" evidence="10">
    <location>
        <position position="432"/>
    </location>
    <ligand>
        <name>Zn(2+)</name>
        <dbReference type="ChEBI" id="CHEBI:29105"/>
        <note>catalytic</note>
    </ligand>
</feature>
<dbReference type="SUPFAM" id="SSF82895">
    <property type="entry name" value="TSP-1 type 1 repeat"/>
    <property type="match status" value="1"/>
</dbReference>
<evidence type="ECO:0000256" key="10">
    <source>
        <dbReference type="PROSITE-ProRule" id="PRU00276"/>
    </source>
</evidence>
<dbReference type="PROSITE" id="PS50092">
    <property type="entry name" value="TSP1"/>
    <property type="match status" value="1"/>
</dbReference>
<dbReference type="Gene3D" id="3.40.390.10">
    <property type="entry name" value="Collagenase (Catalytic Domain)"/>
    <property type="match status" value="1"/>
</dbReference>
<evidence type="ECO:0000256" key="11">
    <source>
        <dbReference type="SAM" id="SignalP"/>
    </source>
</evidence>
<proteinExistence type="predicted"/>
<keyword evidence="7" id="KW-0482">Metalloprotease</keyword>
<evidence type="ECO:0000256" key="3">
    <source>
        <dbReference type="ARBA" id="ARBA00022670"/>
    </source>
</evidence>
<keyword evidence="5" id="KW-0378">Hydrolase</keyword>
<dbReference type="SUPFAM" id="SSF55486">
    <property type="entry name" value="Metalloproteases ('zincins'), catalytic domain"/>
    <property type="match status" value="1"/>
</dbReference>
<dbReference type="EMBL" id="MTYJ01000004">
    <property type="protein sequence ID" value="OQV24995.1"/>
    <property type="molecule type" value="Genomic_DNA"/>
</dbReference>
<accession>A0A1W0XBW0</accession>
<evidence type="ECO:0000256" key="7">
    <source>
        <dbReference type="ARBA" id="ARBA00023049"/>
    </source>
</evidence>
<comment type="caution">
    <text evidence="10">Lacks conserved residue(s) required for the propagation of feature annotation.</text>
</comment>
<dbReference type="GO" id="GO:0046872">
    <property type="term" value="F:metal ion binding"/>
    <property type="evidence" value="ECO:0007669"/>
    <property type="project" value="UniProtKB-KW"/>
</dbReference>
<dbReference type="Pfam" id="PF17771">
    <property type="entry name" value="ADAMTS_CR_2"/>
    <property type="match status" value="1"/>
</dbReference>
<dbReference type="PROSITE" id="PS50215">
    <property type="entry name" value="ADAM_MEPRO"/>
    <property type="match status" value="1"/>
</dbReference>
<feature type="chain" id="PRO_5013116982" evidence="11">
    <location>
        <begin position="20"/>
        <end position="739"/>
    </location>
</feature>
<keyword evidence="2" id="KW-0964">Secreted</keyword>
<keyword evidence="4 10" id="KW-0479">Metal-binding</keyword>
<feature type="active site" evidence="10">
    <location>
        <position position="433"/>
    </location>
</feature>
<dbReference type="InterPro" id="IPR001590">
    <property type="entry name" value="Peptidase_M12B"/>
</dbReference>
<dbReference type="InterPro" id="IPR024079">
    <property type="entry name" value="MetalloPept_cat_dom_sf"/>
</dbReference>
<keyword evidence="8" id="KW-1015">Disulfide bond</keyword>
<comment type="caution">
    <text evidence="13">The sequence shown here is derived from an EMBL/GenBank/DDBJ whole genome shotgun (WGS) entry which is preliminary data.</text>
</comment>
<feature type="signal peptide" evidence="11">
    <location>
        <begin position="1"/>
        <end position="19"/>
    </location>
</feature>
<dbReference type="Gene3D" id="2.20.100.10">
    <property type="entry name" value="Thrombospondin type-1 (TSP1) repeat"/>
    <property type="match status" value="1"/>
</dbReference>
<dbReference type="GO" id="GO:0030198">
    <property type="term" value="P:extracellular matrix organization"/>
    <property type="evidence" value="ECO:0007669"/>
    <property type="project" value="TreeGrafter"/>
</dbReference>
<feature type="domain" description="Peptidase M12B" evidence="12">
    <location>
        <begin position="271"/>
        <end position="482"/>
    </location>
</feature>
<evidence type="ECO:0000256" key="6">
    <source>
        <dbReference type="ARBA" id="ARBA00022833"/>
    </source>
</evidence>
<evidence type="ECO:0000313" key="13">
    <source>
        <dbReference type="EMBL" id="OQV24995.1"/>
    </source>
</evidence>
<evidence type="ECO:0000256" key="8">
    <source>
        <dbReference type="ARBA" id="ARBA00023157"/>
    </source>
</evidence>
<keyword evidence="6 10" id="KW-0862">Zinc</keyword>
<evidence type="ECO:0000259" key="12">
    <source>
        <dbReference type="PROSITE" id="PS50215"/>
    </source>
</evidence>
<dbReference type="AlphaFoldDB" id="A0A1W0XBW0"/>
<keyword evidence="11" id="KW-0732">Signal</keyword>
<sequence length="739" mass="81835">MFWTCLAIIFICLCKPYECIPTEPEIGSPLNRHMSNVERMETFGSPYWNHFDDTERLSYYATYSVDPTSRLKRATATVDDTSCPSTLLRQITTPFGLLDFLLVRKQNIEPSVFHINGIPDRGPRAPPSSSTCRYGMTGDNVTASVHITGKSQEFLSGYFVQNGSVYRISPLPKRLAKRSADPEHGPQHAVYRVRRDAFVDEKFKEDEAAIKRLRMKMEEKQPQSQCAIDLVKECPNGNCRFDPLPSAAKTTRKEPNNNQVSVALTEGADQPTLELAVFLDPTAYRTFSTYLQSDNAVFSFLLLFIDQVDLIFHLPTFGNSLDIKLVYLNIMKSTPPKIPVGAEIEPTLSAFGEYQKSLNSMDDSGIHWDHAVLLTGTKQYRDRTDFSVMGMSRIGAICDPLYSATISEFGATNSNNRPIQSSGFLSSYMVAHEIGHSLGLLHDGDLNACLPAGNIMSPVRTFLGQTTWSSCSQDVLKQKLSSRTCLFDTNLVPMKSDLNFRQTNKLPGQVYTASAQCAMTAKDQSVARNRDQNLQDVCENIQCRKRGALSTTNVGPALDGTFCGGKNWCSSGQCISWPYDQPVIAPGWSNWAPAGSCQSGCLDGGSGFQVTPRFCNNPEPQNTADYCQGDDHQVALCSDSALCSSRQSPTAYATDKCKYYDSKGVPGIRGEGKQMPYEAGKPAERSCAIYCKSDESDLFRHPLKAVAYMLAEEAYFPDGTLCDADGSYYCLDHKCVPRR</sequence>
<dbReference type="OrthoDB" id="9942326at2759"/>
<organism evidence="13 14">
    <name type="scientific">Hypsibius exemplaris</name>
    <name type="common">Freshwater tardigrade</name>
    <dbReference type="NCBI Taxonomy" id="2072580"/>
    <lineage>
        <taxon>Eukaryota</taxon>
        <taxon>Metazoa</taxon>
        <taxon>Ecdysozoa</taxon>
        <taxon>Tardigrada</taxon>
        <taxon>Eutardigrada</taxon>
        <taxon>Parachela</taxon>
        <taxon>Hypsibioidea</taxon>
        <taxon>Hypsibiidae</taxon>
        <taxon>Hypsibius</taxon>
    </lineage>
</organism>
<evidence type="ECO:0000313" key="14">
    <source>
        <dbReference type="Proteomes" id="UP000192578"/>
    </source>
</evidence>
<keyword evidence="3" id="KW-0645">Protease</keyword>
<dbReference type="GO" id="GO:0006508">
    <property type="term" value="P:proteolysis"/>
    <property type="evidence" value="ECO:0007669"/>
    <property type="project" value="UniProtKB-KW"/>
</dbReference>
<reference evidence="14" key="1">
    <citation type="submission" date="2017-01" db="EMBL/GenBank/DDBJ databases">
        <title>Comparative genomics of anhydrobiosis in the tardigrade Hypsibius dujardini.</title>
        <authorList>
            <person name="Yoshida Y."/>
            <person name="Koutsovoulos G."/>
            <person name="Laetsch D."/>
            <person name="Stevens L."/>
            <person name="Kumar S."/>
            <person name="Horikawa D."/>
            <person name="Ishino K."/>
            <person name="Komine S."/>
            <person name="Tomita M."/>
            <person name="Blaxter M."/>
            <person name="Arakawa K."/>
        </authorList>
    </citation>
    <scope>NUCLEOTIDE SEQUENCE [LARGE SCALE GENOMIC DNA]</scope>
    <source>
        <strain evidence="14">Z151</strain>
    </source>
</reference>
<dbReference type="PANTHER" id="PTHR13723:SF294">
    <property type="entry name" value="A DISINTEGRIN AND METALLOPROTEINASE WITH THROMBOSPONDIN MOTIFS 7-LIKE PROTEIN"/>
    <property type="match status" value="1"/>
</dbReference>
<gene>
    <name evidence="13" type="ORF">BV898_01203</name>
</gene>
<dbReference type="GO" id="GO:0005576">
    <property type="term" value="C:extracellular region"/>
    <property type="evidence" value="ECO:0007669"/>
    <property type="project" value="UniProtKB-SubCell"/>
</dbReference>
<dbReference type="InterPro" id="IPR041645">
    <property type="entry name" value="ADAMTS_CR_2"/>
</dbReference>
<evidence type="ECO:0000256" key="4">
    <source>
        <dbReference type="ARBA" id="ARBA00022723"/>
    </source>
</evidence>
<dbReference type="InterPro" id="IPR036383">
    <property type="entry name" value="TSP1_rpt_sf"/>
</dbReference>
<dbReference type="InterPro" id="IPR050439">
    <property type="entry name" value="ADAMTS_ADAMTS-like"/>
</dbReference>
<keyword evidence="9" id="KW-0325">Glycoprotein</keyword>
<evidence type="ECO:0000256" key="5">
    <source>
        <dbReference type="ARBA" id="ARBA00022801"/>
    </source>
</evidence>
<dbReference type="GO" id="GO:0004222">
    <property type="term" value="F:metalloendopeptidase activity"/>
    <property type="evidence" value="ECO:0007669"/>
    <property type="project" value="InterPro"/>
</dbReference>
<name>A0A1W0XBW0_HYPEX</name>
<protein>
    <submittedName>
        <fullName evidence="13">A disintegrin and metalloproteinase with thrombospondin motifs 16</fullName>
    </submittedName>
</protein>
<evidence type="ECO:0000256" key="9">
    <source>
        <dbReference type="ARBA" id="ARBA00023180"/>
    </source>
</evidence>
<feature type="binding site" evidence="10">
    <location>
        <position position="436"/>
    </location>
    <ligand>
        <name>Zn(2+)</name>
        <dbReference type="ChEBI" id="CHEBI:29105"/>
        <note>catalytic</note>
    </ligand>
</feature>
<dbReference type="Pfam" id="PF01421">
    <property type="entry name" value="Reprolysin"/>
    <property type="match status" value="1"/>
</dbReference>
<dbReference type="Gene3D" id="3.40.1620.60">
    <property type="match status" value="1"/>
</dbReference>
<dbReference type="PANTHER" id="PTHR13723">
    <property type="entry name" value="ADAMTS A DISINTEGRIN AND METALLOPROTEASE WITH THROMBOSPONDIN MOTIFS PROTEASE"/>
    <property type="match status" value="1"/>
</dbReference>
<dbReference type="InterPro" id="IPR000884">
    <property type="entry name" value="TSP1_rpt"/>
</dbReference>
<dbReference type="Proteomes" id="UP000192578">
    <property type="component" value="Unassembled WGS sequence"/>
</dbReference>
<evidence type="ECO:0000256" key="2">
    <source>
        <dbReference type="ARBA" id="ARBA00022525"/>
    </source>
</evidence>
<evidence type="ECO:0000256" key="1">
    <source>
        <dbReference type="ARBA" id="ARBA00004613"/>
    </source>
</evidence>
<feature type="binding site" evidence="10">
    <location>
        <position position="442"/>
    </location>
    <ligand>
        <name>Zn(2+)</name>
        <dbReference type="ChEBI" id="CHEBI:29105"/>
        <note>catalytic</note>
    </ligand>
</feature>
<dbReference type="GO" id="GO:0031012">
    <property type="term" value="C:extracellular matrix"/>
    <property type="evidence" value="ECO:0007669"/>
    <property type="project" value="TreeGrafter"/>
</dbReference>